<dbReference type="PANTHER" id="PTHR38225">
    <property type="entry name" value="PROTEIN, PUTATIVE-RELATED"/>
    <property type="match status" value="1"/>
</dbReference>
<evidence type="ECO:0000256" key="1">
    <source>
        <dbReference type="SAM" id="Phobius"/>
    </source>
</evidence>
<feature type="transmembrane region" description="Helical" evidence="1">
    <location>
        <begin position="92"/>
        <end position="121"/>
    </location>
</feature>
<accession>A0A2C9WBN5</accession>
<gene>
    <name evidence="2" type="ORF">MANES_02G073000v8</name>
</gene>
<organism evidence="2 3">
    <name type="scientific">Manihot esculenta</name>
    <name type="common">Cassava</name>
    <name type="synonym">Jatropha manihot</name>
    <dbReference type="NCBI Taxonomy" id="3983"/>
    <lineage>
        <taxon>Eukaryota</taxon>
        <taxon>Viridiplantae</taxon>
        <taxon>Streptophyta</taxon>
        <taxon>Embryophyta</taxon>
        <taxon>Tracheophyta</taxon>
        <taxon>Spermatophyta</taxon>
        <taxon>Magnoliopsida</taxon>
        <taxon>eudicotyledons</taxon>
        <taxon>Gunneridae</taxon>
        <taxon>Pentapetalae</taxon>
        <taxon>rosids</taxon>
        <taxon>fabids</taxon>
        <taxon>Malpighiales</taxon>
        <taxon>Euphorbiaceae</taxon>
        <taxon>Crotonoideae</taxon>
        <taxon>Manihoteae</taxon>
        <taxon>Manihot</taxon>
    </lineage>
</organism>
<dbReference type="AlphaFoldDB" id="A0A2C9WBN5"/>
<protein>
    <submittedName>
        <fullName evidence="2">Uncharacterized protein</fullName>
    </submittedName>
</protein>
<dbReference type="PANTHER" id="PTHR38225:SF4">
    <property type="entry name" value="PROTEIN, PUTATIVE-RELATED"/>
    <property type="match status" value="1"/>
</dbReference>
<keyword evidence="1" id="KW-0472">Membrane</keyword>
<evidence type="ECO:0000313" key="2">
    <source>
        <dbReference type="EMBL" id="OAY57129.1"/>
    </source>
</evidence>
<keyword evidence="3" id="KW-1185">Reference proteome</keyword>
<evidence type="ECO:0000313" key="3">
    <source>
        <dbReference type="Proteomes" id="UP000091857"/>
    </source>
</evidence>
<dbReference type="Proteomes" id="UP000091857">
    <property type="component" value="Chromosome 2"/>
</dbReference>
<reference evidence="3" key="1">
    <citation type="journal article" date="2016" name="Nat. Biotechnol.">
        <title>Sequencing wild and cultivated cassava and related species reveals extensive interspecific hybridization and genetic diversity.</title>
        <authorList>
            <person name="Bredeson J.V."/>
            <person name="Lyons J.B."/>
            <person name="Prochnik S.E."/>
            <person name="Wu G.A."/>
            <person name="Ha C.M."/>
            <person name="Edsinger-Gonzales E."/>
            <person name="Grimwood J."/>
            <person name="Schmutz J."/>
            <person name="Rabbi I.Y."/>
            <person name="Egesi C."/>
            <person name="Nauluvula P."/>
            <person name="Lebot V."/>
            <person name="Ndunguru J."/>
            <person name="Mkamilo G."/>
            <person name="Bart R.S."/>
            <person name="Setter T.L."/>
            <person name="Gleadow R.M."/>
            <person name="Kulakow P."/>
            <person name="Ferguson M.E."/>
            <person name="Rounsley S."/>
            <person name="Rokhsar D.S."/>
        </authorList>
    </citation>
    <scope>NUCLEOTIDE SEQUENCE [LARGE SCALE GENOMIC DNA]</scope>
    <source>
        <strain evidence="3">cv. AM560-2</strain>
    </source>
</reference>
<sequence length="125" mass="14318">MASFLPSCAIRIKPASSKLISTRQPLQVRAQSFKDEGISSDMVEANLRVLRERIQEVKTKERFERCCRCEYGWNYSTVYNHKHKKQVGLSQVFDLVVLVFRTIGFTCVSGTLILLLVSLIVHLNQ</sequence>
<comment type="caution">
    <text evidence="2">The sequence shown here is derived from an EMBL/GenBank/DDBJ whole genome shotgun (WGS) entry which is preliminary data.</text>
</comment>
<dbReference type="OrthoDB" id="1667576at2759"/>
<dbReference type="OMA" id="TCFGGTL"/>
<name>A0A2C9WBN5_MANES</name>
<keyword evidence="1" id="KW-1133">Transmembrane helix</keyword>
<dbReference type="EMBL" id="CM004388">
    <property type="protein sequence ID" value="OAY57129.1"/>
    <property type="molecule type" value="Genomic_DNA"/>
</dbReference>
<keyword evidence="1" id="KW-0812">Transmembrane</keyword>
<proteinExistence type="predicted"/>
<dbReference type="Gramene" id="Manes.02G073000.1.v8.1">
    <property type="protein sequence ID" value="Manes.02G073000.1.v8.1.CDS"/>
    <property type="gene ID" value="Manes.02G073000.v8.1"/>
</dbReference>